<evidence type="ECO:0000256" key="7">
    <source>
        <dbReference type="PIRNR" id="PIRNR001174"/>
    </source>
</evidence>
<dbReference type="Pfam" id="PF00004">
    <property type="entry name" value="AAA"/>
    <property type="match status" value="1"/>
</dbReference>
<dbReference type="Gene3D" id="3.30.230.10">
    <property type="match status" value="1"/>
</dbReference>
<dbReference type="EMBL" id="NZEX01000043">
    <property type="protein sequence ID" value="MAH62642.1"/>
    <property type="molecule type" value="Genomic_DNA"/>
</dbReference>
<protein>
    <recommendedName>
        <fullName evidence="7">Lon protease</fullName>
        <ecNumber evidence="7">3.4.21.53</ecNumber>
    </recommendedName>
</protein>
<dbReference type="SMART" id="SM00382">
    <property type="entry name" value="AAA"/>
    <property type="match status" value="1"/>
</dbReference>
<dbReference type="SMART" id="SM00464">
    <property type="entry name" value="LON"/>
    <property type="match status" value="1"/>
</dbReference>
<dbReference type="InterPro" id="IPR008268">
    <property type="entry name" value="Peptidase_S16_AS"/>
</dbReference>
<dbReference type="InterPro" id="IPR027417">
    <property type="entry name" value="P-loop_NTPase"/>
</dbReference>
<dbReference type="SUPFAM" id="SSF52540">
    <property type="entry name" value="P-loop containing nucleoside triphosphate hydrolases"/>
    <property type="match status" value="1"/>
</dbReference>
<dbReference type="Gene3D" id="2.30.130.40">
    <property type="entry name" value="LON domain-like"/>
    <property type="match status" value="1"/>
</dbReference>
<dbReference type="Gene3D" id="3.40.50.300">
    <property type="entry name" value="P-loop containing nucleotide triphosphate hydrolases"/>
    <property type="match status" value="1"/>
</dbReference>
<dbReference type="InterPro" id="IPR015947">
    <property type="entry name" value="PUA-like_sf"/>
</dbReference>
<feature type="active site" evidence="8 10">
    <location>
        <position position="759"/>
    </location>
</feature>
<accession>A0A2D6YHM4</accession>
<comment type="caution">
    <text evidence="14">The sequence shown here is derived from an EMBL/GenBank/DDBJ whole genome shotgun (WGS) entry which is preliminary data.</text>
</comment>
<dbReference type="Proteomes" id="UP000226525">
    <property type="component" value="Unassembled WGS sequence"/>
</dbReference>
<evidence type="ECO:0000313" key="14">
    <source>
        <dbReference type="EMBL" id="MAH62642.1"/>
    </source>
</evidence>
<proteinExistence type="inferred from homology"/>
<dbReference type="PROSITE" id="PS01046">
    <property type="entry name" value="LON_SER"/>
    <property type="match status" value="1"/>
</dbReference>
<evidence type="ECO:0000256" key="9">
    <source>
        <dbReference type="PIRSR" id="PIRSR001174-2"/>
    </source>
</evidence>
<dbReference type="InterPro" id="IPR054594">
    <property type="entry name" value="Lon_lid"/>
</dbReference>
<feature type="domain" description="Lon proteolytic" evidence="12">
    <location>
        <begin position="628"/>
        <end position="810"/>
    </location>
</feature>
<evidence type="ECO:0000256" key="10">
    <source>
        <dbReference type="PROSITE-ProRule" id="PRU01122"/>
    </source>
</evidence>
<keyword evidence="4 7" id="KW-0720">Serine protease</keyword>
<evidence type="ECO:0000256" key="2">
    <source>
        <dbReference type="ARBA" id="ARBA00022741"/>
    </source>
</evidence>
<evidence type="ECO:0000256" key="11">
    <source>
        <dbReference type="RuleBase" id="RU000591"/>
    </source>
</evidence>
<feature type="binding site" evidence="9">
    <location>
        <begin position="392"/>
        <end position="399"/>
    </location>
    <ligand>
        <name>ATP</name>
        <dbReference type="ChEBI" id="CHEBI:30616"/>
    </ligand>
</feature>
<dbReference type="InterPro" id="IPR046336">
    <property type="entry name" value="Lon_prtase_N_sf"/>
</dbReference>
<feature type="active site" evidence="8 10">
    <location>
        <position position="716"/>
    </location>
</feature>
<evidence type="ECO:0000256" key="1">
    <source>
        <dbReference type="ARBA" id="ARBA00022670"/>
    </source>
</evidence>
<sequence length="814" mass="92065">MARKKATNGNQANKKDRILLVDSEGTVITVADLPNRIPIFPVYQRPIFPGILTMVGADGIVSRWIRDQIREEKIIGLVMAKPNVDDEEGEQRQIESASQLYRIGTVAYVLHWVELPDESCQFMLSTLKRFKVRRFYPDDQHYSAEVDYIEEAAPEMTEQLRASAAAIVSTLKELIPHNPTFSQEMHHLLSQVNLDEPIKLTDLAASMTNAKSKALQRILETHDIQERMGQTLLLLREEYDLSLLKEKISQKIDERLSKHQREFFLREQLREIKHELGLEQDRKQMELDRFRKRFSELTLTKEAKERVIQELGRYEFMDDSSPESQIVHQYLDWIAALPWGIYSKDKLGIAQAERVLNRDHYGLDDLKKRILEFIAVSKLRGGMRGGILCLVGPPGVGKTSLGKSIASALGREFYRFSVGGMSDENELKGHRRTYIGAMPGRLIQALRTTKTANPVIMLDELDKAGRSFRGDPYSVLLEVLDPEQNKDFLDHYLDLRFDLSNVLFVATANSLDTIPPVLIDRMEILRLSGYVIEEKLKIAQRHLLPKILPDHGLTEENLGLPRETLKQLTVEYAREVGVRNLEKKLRSITRRVAMRVAKGDKQKVIIQREQLHDFLGQPEYPEDAYKRLELPGVVRGLAWTPTGGSTLPIESIMLNGRSGEFKLTGQLGDVMKESSSIAHSYVQSLLREVPGKMQFFKKNTVHLHVPEGATPKDGPSAGIAMATSLLSLAIQQSVSATIAMTGELTLSGQVLPIGGVREKVVGAKLAGINTLIFPAANRSQFEELPAHLRKNLIIHFVKHFREVALLTLDYELSC</sequence>
<dbReference type="CDD" id="cd19500">
    <property type="entry name" value="RecA-like_Lon"/>
    <property type="match status" value="1"/>
</dbReference>
<dbReference type="Pfam" id="PF05362">
    <property type="entry name" value="Lon_C"/>
    <property type="match status" value="1"/>
</dbReference>
<organism evidence="14 15">
    <name type="scientific">SAR324 cluster bacterium</name>
    <dbReference type="NCBI Taxonomy" id="2024889"/>
    <lineage>
        <taxon>Bacteria</taxon>
        <taxon>Deltaproteobacteria</taxon>
        <taxon>SAR324 cluster</taxon>
    </lineage>
</organism>
<reference evidence="15" key="1">
    <citation type="submission" date="2017-09" db="EMBL/GenBank/DDBJ databases">
        <title>The Reconstruction of 2,631 Draft Metagenome-Assembled Genomes from the Global Oceans.</title>
        <authorList>
            <person name="Tully B.J."/>
            <person name="Graham E.D."/>
            <person name="Heidelberg J.F."/>
        </authorList>
    </citation>
    <scope>NUCLEOTIDE SEQUENCE [LARGE SCALE GENOMIC DNA]</scope>
</reference>
<evidence type="ECO:0000256" key="4">
    <source>
        <dbReference type="ARBA" id="ARBA00022825"/>
    </source>
</evidence>
<evidence type="ECO:0000256" key="5">
    <source>
        <dbReference type="ARBA" id="ARBA00022840"/>
    </source>
</evidence>
<dbReference type="SUPFAM" id="SSF54211">
    <property type="entry name" value="Ribosomal protein S5 domain 2-like"/>
    <property type="match status" value="1"/>
</dbReference>
<dbReference type="FunFam" id="3.40.50.300:FF:000021">
    <property type="entry name" value="Lon protease homolog"/>
    <property type="match status" value="1"/>
</dbReference>
<dbReference type="InterPro" id="IPR003593">
    <property type="entry name" value="AAA+_ATPase"/>
</dbReference>
<dbReference type="AlphaFoldDB" id="A0A2D6YHM4"/>
<dbReference type="InterPro" id="IPR008269">
    <property type="entry name" value="Lon_proteolytic"/>
</dbReference>
<dbReference type="Pfam" id="PF02190">
    <property type="entry name" value="LON_substr_bdg"/>
    <property type="match status" value="1"/>
</dbReference>
<dbReference type="EC" id="3.4.21.53" evidence="7"/>
<comment type="subunit">
    <text evidence="7">Homohexamer. Organized in a ring with a central cavity.</text>
</comment>
<keyword evidence="1 7" id="KW-0645">Protease</keyword>
<dbReference type="Pfam" id="PF22667">
    <property type="entry name" value="Lon_lid"/>
    <property type="match status" value="1"/>
</dbReference>
<evidence type="ECO:0000256" key="8">
    <source>
        <dbReference type="PIRSR" id="PIRSR001174-1"/>
    </source>
</evidence>
<dbReference type="GO" id="GO:0005737">
    <property type="term" value="C:cytoplasm"/>
    <property type="evidence" value="ECO:0007669"/>
    <property type="project" value="UniProtKB-SubCell"/>
</dbReference>
<dbReference type="Gene3D" id="1.20.58.1480">
    <property type="match status" value="1"/>
</dbReference>
<dbReference type="PANTHER" id="PTHR43718:SF2">
    <property type="entry name" value="LON PROTEASE HOMOLOG, MITOCHONDRIAL"/>
    <property type="match status" value="1"/>
</dbReference>
<dbReference type="GO" id="GO:0004252">
    <property type="term" value="F:serine-type endopeptidase activity"/>
    <property type="evidence" value="ECO:0007669"/>
    <property type="project" value="UniProtKB-UniRule"/>
</dbReference>
<keyword evidence="7" id="KW-0963">Cytoplasm</keyword>
<dbReference type="NCBIfam" id="TIGR00763">
    <property type="entry name" value="lon"/>
    <property type="match status" value="1"/>
</dbReference>
<dbReference type="GO" id="GO:0006515">
    <property type="term" value="P:protein quality control for misfolded or incompletely synthesized proteins"/>
    <property type="evidence" value="ECO:0007669"/>
    <property type="project" value="TreeGrafter"/>
</dbReference>
<dbReference type="PROSITE" id="PS51786">
    <property type="entry name" value="LON_PROTEOLYTIC"/>
    <property type="match status" value="1"/>
</dbReference>
<evidence type="ECO:0000259" key="13">
    <source>
        <dbReference type="PROSITE" id="PS51787"/>
    </source>
</evidence>
<dbReference type="InterPro" id="IPR027065">
    <property type="entry name" value="Lon_Prtase"/>
</dbReference>
<gene>
    <name evidence="14" type="primary">lon</name>
    <name evidence="14" type="ORF">CMN54_04175</name>
</gene>
<keyword evidence="5 7" id="KW-0067">ATP-binding</keyword>
<dbReference type="Gene3D" id="1.20.5.5270">
    <property type="match status" value="1"/>
</dbReference>
<dbReference type="SUPFAM" id="SSF88697">
    <property type="entry name" value="PUA domain-like"/>
    <property type="match status" value="1"/>
</dbReference>
<dbReference type="GO" id="GO:0016887">
    <property type="term" value="F:ATP hydrolysis activity"/>
    <property type="evidence" value="ECO:0007669"/>
    <property type="project" value="InterPro"/>
</dbReference>
<dbReference type="InterPro" id="IPR003111">
    <property type="entry name" value="Lon_prtase_N"/>
</dbReference>
<dbReference type="PIRSF" id="PIRSF001174">
    <property type="entry name" value="Lon_proteas"/>
    <property type="match status" value="1"/>
</dbReference>
<dbReference type="GO" id="GO:0004176">
    <property type="term" value="F:ATP-dependent peptidase activity"/>
    <property type="evidence" value="ECO:0007669"/>
    <property type="project" value="UniProtKB-UniRule"/>
</dbReference>
<keyword evidence="2 7" id="KW-0547">Nucleotide-binding</keyword>
<comment type="similarity">
    <text evidence="7 10 11">Belongs to the peptidase S16 family.</text>
</comment>
<name>A0A2D6YHM4_9DELT</name>
<dbReference type="GO" id="GO:0005524">
    <property type="term" value="F:ATP binding"/>
    <property type="evidence" value="ECO:0007669"/>
    <property type="project" value="UniProtKB-KW"/>
</dbReference>
<dbReference type="InterPro" id="IPR020568">
    <property type="entry name" value="Ribosomal_Su5_D2-typ_SF"/>
</dbReference>
<dbReference type="InterPro" id="IPR003959">
    <property type="entry name" value="ATPase_AAA_core"/>
</dbReference>
<evidence type="ECO:0000256" key="6">
    <source>
        <dbReference type="ARBA" id="ARBA00050665"/>
    </source>
</evidence>
<feature type="domain" description="Lon N-terminal" evidence="13">
    <location>
        <begin position="37"/>
        <end position="239"/>
    </location>
</feature>
<comment type="catalytic activity">
    <reaction evidence="6 7 10">
        <text>Hydrolysis of proteins in presence of ATP.</text>
        <dbReference type="EC" id="3.4.21.53"/>
    </reaction>
</comment>
<comment type="subcellular location">
    <subcellularLocation>
        <location evidence="7">Cytoplasm</location>
    </subcellularLocation>
</comment>
<dbReference type="PRINTS" id="PR00830">
    <property type="entry name" value="ENDOLAPTASE"/>
</dbReference>
<keyword evidence="3 7" id="KW-0378">Hydrolase</keyword>
<dbReference type="PANTHER" id="PTHR43718">
    <property type="entry name" value="LON PROTEASE"/>
    <property type="match status" value="1"/>
</dbReference>
<evidence type="ECO:0000256" key="3">
    <source>
        <dbReference type="ARBA" id="ARBA00022801"/>
    </source>
</evidence>
<evidence type="ECO:0000259" key="12">
    <source>
        <dbReference type="PROSITE" id="PS51786"/>
    </source>
</evidence>
<dbReference type="InterPro" id="IPR014721">
    <property type="entry name" value="Ribsml_uS5_D2-typ_fold_subgr"/>
</dbReference>
<dbReference type="PROSITE" id="PS51787">
    <property type="entry name" value="LON_N"/>
    <property type="match status" value="1"/>
</dbReference>
<dbReference type="InterPro" id="IPR004815">
    <property type="entry name" value="Lon_bac/euk-typ"/>
</dbReference>
<dbReference type="Gene3D" id="1.10.8.60">
    <property type="match status" value="1"/>
</dbReference>
<evidence type="ECO:0000313" key="15">
    <source>
        <dbReference type="Proteomes" id="UP000226525"/>
    </source>
</evidence>